<dbReference type="HAMAP" id="MF_00172">
    <property type="entry name" value="Meth_synth"/>
    <property type="match status" value="1"/>
</dbReference>
<dbReference type="Gramene" id="Pp3c21_3730V3.1">
    <property type="protein sequence ID" value="Pp3c21_3730V3.1"/>
    <property type="gene ID" value="Pp3c21_3730"/>
</dbReference>
<evidence type="ECO:0000313" key="17">
    <source>
        <dbReference type="EMBL" id="PNR31568.1"/>
    </source>
</evidence>
<dbReference type="OrthoDB" id="1053771at2759"/>
<dbReference type="Gramene" id="Pp3c21_3730V3.2">
    <property type="protein sequence ID" value="Pp3c21_3730V3.2"/>
    <property type="gene ID" value="Pp3c21_3730"/>
</dbReference>
<evidence type="ECO:0000256" key="5">
    <source>
        <dbReference type="ARBA" id="ARBA00022603"/>
    </source>
</evidence>
<dbReference type="GeneID" id="112274142"/>
<feature type="binding site" evidence="13">
    <location>
        <position position="661"/>
    </location>
    <ligand>
        <name>Zn(2+)</name>
        <dbReference type="ChEBI" id="CHEBI:29105"/>
        <label>1</label>
        <note>catalytic</note>
    </ligand>
</feature>
<dbReference type="InterPro" id="IPR013215">
    <property type="entry name" value="Cbl-indep_Met_Synth_N"/>
</dbReference>
<dbReference type="GO" id="GO:0008270">
    <property type="term" value="F:zinc ion binding"/>
    <property type="evidence" value="ECO:0007669"/>
    <property type="project" value="InterPro"/>
</dbReference>
<keyword evidence="9 13" id="KW-0862">Zinc</keyword>
<comment type="function">
    <text evidence="1">Catalyzes the transfer of a methyl group from 5-methyltetrahydrofolate to homocysteine resulting in methionine formation.</text>
</comment>
<keyword evidence="19" id="KW-1185">Reference proteome</keyword>
<comment type="similarity">
    <text evidence="3">Belongs to the vitamin-B12 independent methionine synthase family.</text>
</comment>
<evidence type="ECO:0000256" key="3">
    <source>
        <dbReference type="ARBA" id="ARBA00009553"/>
    </source>
</evidence>
<feature type="binding site" evidence="12">
    <location>
        <begin position="436"/>
        <end position="438"/>
    </location>
    <ligand>
        <name>L-homocysteine</name>
        <dbReference type="ChEBI" id="CHEBI:58199"/>
    </ligand>
</feature>
<dbReference type="FunCoup" id="A9RT52">
    <property type="interactions" value="2434"/>
</dbReference>
<dbReference type="InterPro" id="IPR002629">
    <property type="entry name" value="Met_Synth_C/arc"/>
</dbReference>
<evidence type="ECO:0000256" key="11">
    <source>
        <dbReference type="ARBA" id="ARBA00048690"/>
    </source>
</evidence>
<dbReference type="STRING" id="3218.A9RT52"/>
<feature type="domain" description="Cobalamin-independent methionine synthase MetE C-terminal/archaeal" evidence="15">
    <location>
        <begin position="431"/>
        <end position="754"/>
    </location>
</feature>
<feature type="binding site" evidence="12">
    <location>
        <position position="18"/>
    </location>
    <ligand>
        <name>5-methyltetrahydropteroyltri-L-glutamate</name>
        <dbReference type="ChEBI" id="CHEBI:58207"/>
    </ligand>
</feature>
<organism evidence="17">
    <name type="scientific">Physcomitrium patens</name>
    <name type="common">Spreading-leaved earth moss</name>
    <name type="synonym">Physcomitrella patens</name>
    <dbReference type="NCBI Taxonomy" id="3218"/>
    <lineage>
        <taxon>Eukaryota</taxon>
        <taxon>Viridiplantae</taxon>
        <taxon>Streptophyta</taxon>
        <taxon>Embryophyta</taxon>
        <taxon>Bryophyta</taxon>
        <taxon>Bryophytina</taxon>
        <taxon>Bryopsida</taxon>
        <taxon>Funariidae</taxon>
        <taxon>Funariales</taxon>
        <taxon>Funariaceae</taxon>
        <taxon>Physcomitrium</taxon>
    </lineage>
</organism>
<evidence type="ECO:0000256" key="14">
    <source>
        <dbReference type="PIRSR" id="PIRSR000382-3"/>
    </source>
</evidence>
<evidence type="ECO:0000259" key="15">
    <source>
        <dbReference type="Pfam" id="PF01717"/>
    </source>
</evidence>
<feature type="binding site" evidence="12">
    <location>
        <begin position="520"/>
        <end position="521"/>
    </location>
    <ligand>
        <name>5-methyltetrahydropteroyltri-L-glutamate</name>
        <dbReference type="ChEBI" id="CHEBI:58207"/>
    </ligand>
</feature>
<dbReference type="InterPro" id="IPR006276">
    <property type="entry name" value="Cobalamin-indep_Met_synthase"/>
</dbReference>
<sequence length="762" mass="84565">MASHVVGYPRMGPKRELKFALESMWDGKTQAADLEQVAKDLRASIWKQMAEAGVSMIPSNTFSYYDQVLDTTAMVGAVPARYEWTGGEIGHDVYFSMARGNKTKPAMEMTKWFDTNYHYIVPELSSETKFMYSSRKAVSEYKEAKALGVDTVPVLVGPVTYLLLSKGDKSAPKGFDTLSLLDAILPVYKEVITELKEAGASWIQLDEPKLVMDLEAAQYEAFKKAYAVLGELSGVKLLLETYFTDLPAEAYKTLCGLPISGFGVDLVRGSKTLSIIHEQGLPAGKTLFAGVVDGRNIWANDLAASVAVVEELQAKLGKENVVVSTSCSLLHSAVDLKNETKLDSELKSWMAFAAQKLLEVVAIAKAVSGEKDEEFFSANAAAQASRRNSPRVHNKAVKELAASLAGSEHRRATPVSSRLDQQQKHLNLPILPTTTIGSFPQTPELRRVRREVKSKKISEEDYDKAIKAEIDSVVKLQEELDIDVLVHGEPERNDMVEYFGEQLDGFCFSANGWVQSYGSRCVKPPIIFGDVSRPKAMTVYWSTYAQSVTKRPMKGMLTGPVTILNWSFVRNDQPRSETCYQISLAIKDEVEDLEKANITVIQIDEAALREGLPLRKSEHADYLRWAVHGFRITTCGVKDTTQIHTHMCYSNFNDIIHSIIDMDADVITIENSRSDEKLLSVFREGVHYGAGIGPGVYDIHSPRIPPTEEMADRARKMLAVLESKVLWINPDCGLKTRKYGEVVPALTNMVNAAKQLRAELAK</sequence>
<keyword evidence="10" id="KW-0486">Methionine biosynthesis</keyword>
<dbReference type="PIRSF" id="PIRSF000382">
    <property type="entry name" value="MeTrfase_B12_ind"/>
    <property type="match status" value="1"/>
</dbReference>
<evidence type="ECO:0000256" key="8">
    <source>
        <dbReference type="ARBA" id="ARBA00022723"/>
    </source>
</evidence>
<feature type="active site" description="Proton donor" evidence="14">
    <location>
        <position position="700"/>
    </location>
</feature>
<dbReference type="EMBL" id="ABEU02000021">
    <property type="protein sequence ID" value="PNR31568.1"/>
    <property type="molecule type" value="Genomic_DNA"/>
</dbReference>
<dbReference type="RefSeq" id="XP_073385964.1">
    <property type="nucleotide sequence ID" value="XM_073529863.1"/>
</dbReference>
<feature type="binding site" evidence="12">
    <location>
        <position position="566"/>
    </location>
    <ligand>
        <name>5-methyltetrahydropteroyltri-L-glutamate</name>
        <dbReference type="ChEBI" id="CHEBI:58207"/>
    </ligand>
</feature>
<evidence type="ECO:0000256" key="2">
    <source>
        <dbReference type="ARBA" id="ARBA00004681"/>
    </source>
</evidence>
<feature type="domain" description="Cobalamin-independent methionine synthase MetE N-terminal" evidence="16">
    <location>
        <begin position="3"/>
        <end position="315"/>
    </location>
</feature>
<dbReference type="OMA" id="CYSNFNE"/>
<dbReference type="EC" id="2.1.1.14" evidence="4"/>
<dbReference type="FunFam" id="3.20.20.210:FF:000003">
    <property type="entry name" value="5-methyltetrahydropteroyltriglutamate--homocysteine methyltransferase"/>
    <property type="match status" value="1"/>
</dbReference>
<dbReference type="CDD" id="cd03311">
    <property type="entry name" value="CIMS_C_terminal_like"/>
    <property type="match status" value="1"/>
</dbReference>
<feature type="binding site" evidence="13">
    <location>
        <position position="670"/>
    </location>
    <ligand>
        <name>Zn(2+)</name>
        <dbReference type="ChEBI" id="CHEBI:29105"/>
        <label>1</label>
        <note>catalytic</note>
    </ligand>
</feature>
<dbReference type="PaxDb" id="3218-PP1S27_81V6.1"/>
<keyword evidence="8 13" id="KW-0479">Metal-binding</keyword>
<evidence type="ECO:0000256" key="12">
    <source>
        <dbReference type="PIRSR" id="PIRSR000382-1"/>
    </source>
</evidence>
<dbReference type="GO" id="GO:0003871">
    <property type="term" value="F:5-methyltetrahydropteroyltriglutamate-homocysteine S-methyltransferase activity"/>
    <property type="evidence" value="ECO:0007669"/>
    <property type="project" value="UniProtKB-EC"/>
</dbReference>
<dbReference type="PANTHER" id="PTHR30519">
    <property type="entry name" value="5-METHYLTETRAHYDROPTEROYLTRIGLUTAMATE--HOMOCYSTEINE METHYLTRANSFERASE"/>
    <property type="match status" value="1"/>
</dbReference>
<dbReference type="NCBIfam" id="TIGR01371">
    <property type="entry name" value="met_syn_B12ind"/>
    <property type="match status" value="1"/>
</dbReference>
<dbReference type="FunFam" id="3.20.20.210:FF:000002">
    <property type="entry name" value="5-methyltetrahydropteroyltriglutamate--homocysteine methyltransferase"/>
    <property type="match status" value="1"/>
</dbReference>
<name>A9RT52_PHYPA</name>
<evidence type="ECO:0000256" key="7">
    <source>
        <dbReference type="ARBA" id="ARBA00022679"/>
    </source>
</evidence>
<evidence type="ECO:0000256" key="1">
    <source>
        <dbReference type="ARBA" id="ARBA00002777"/>
    </source>
</evidence>
<protein>
    <recommendedName>
        <fullName evidence="4">5-methyltetrahydropteroyltriglutamate--homocysteine S-methyltransferase</fullName>
        <ecNumber evidence="4">2.1.1.14</ecNumber>
    </recommendedName>
</protein>
<dbReference type="AlphaFoldDB" id="A9RT52"/>
<dbReference type="NCBIfam" id="NF003556">
    <property type="entry name" value="PRK05222.1"/>
    <property type="match status" value="1"/>
</dbReference>
<dbReference type="SUPFAM" id="SSF51726">
    <property type="entry name" value="UROD/MetE-like"/>
    <property type="match status" value="2"/>
</dbReference>
<evidence type="ECO:0000256" key="6">
    <source>
        <dbReference type="ARBA" id="ARBA00022605"/>
    </source>
</evidence>
<evidence type="ECO:0000256" key="13">
    <source>
        <dbReference type="PIRSR" id="PIRSR000382-2"/>
    </source>
</evidence>
<evidence type="ECO:0000256" key="10">
    <source>
        <dbReference type="ARBA" id="ARBA00023167"/>
    </source>
</evidence>
<proteinExistence type="inferred from homology"/>
<reference evidence="17 19" key="2">
    <citation type="journal article" date="2018" name="Plant J.">
        <title>The Physcomitrella patens chromosome-scale assembly reveals moss genome structure and evolution.</title>
        <authorList>
            <person name="Lang D."/>
            <person name="Ullrich K.K."/>
            <person name="Murat F."/>
            <person name="Fuchs J."/>
            <person name="Jenkins J."/>
            <person name="Haas F.B."/>
            <person name="Piednoel M."/>
            <person name="Gundlach H."/>
            <person name="Van Bel M."/>
            <person name="Meyberg R."/>
            <person name="Vives C."/>
            <person name="Morata J."/>
            <person name="Symeonidi A."/>
            <person name="Hiss M."/>
            <person name="Muchero W."/>
            <person name="Kamisugi Y."/>
            <person name="Saleh O."/>
            <person name="Blanc G."/>
            <person name="Decker E.L."/>
            <person name="van Gessel N."/>
            <person name="Grimwood J."/>
            <person name="Hayes R.D."/>
            <person name="Graham S.W."/>
            <person name="Gunter L.E."/>
            <person name="McDaniel S.F."/>
            <person name="Hoernstein S.N.W."/>
            <person name="Larsson A."/>
            <person name="Li F.W."/>
            <person name="Perroud P.F."/>
            <person name="Phillips J."/>
            <person name="Ranjan P."/>
            <person name="Rokshar D.S."/>
            <person name="Rothfels C.J."/>
            <person name="Schneider L."/>
            <person name="Shu S."/>
            <person name="Stevenson D.W."/>
            <person name="Thummler F."/>
            <person name="Tillich M."/>
            <person name="Villarreal Aguilar J.C."/>
            <person name="Widiez T."/>
            <person name="Wong G.K."/>
            <person name="Wymore A."/>
            <person name="Zhang Y."/>
            <person name="Zimmer A.D."/>
            <person name="Quatrano R.S."/>
            <person name="Mayer K.F.X."/>
            <person name="Goodstein D."/>
            <person name="Casacuberta J.M."/>
            <person name="Vandepoele K."/>
            <person name="Reski R."/>
            <person name="Cuming A.C."/>
            <person name="Tuskan G.A."/>
            <person name="Maumus F."/>
            <person name="Salse J."/>
            <person name="Schmutz J."/>
            <person name="Rensing S.A."/>
        </authorList>
    </citation>
    <scope>NUCLEOTIDE SEQUENCE [LARGE SCALE GENOMIC DNA]</scope>
    <source>
        <strain evidence="18 19">cv. Gransden 2004</strain>
    </source>
</reference>
<comment type="cofactor">
    <cofactor evidence="13">
        <name>Zn(2+)</name>
        <dbReference type="ChEBI" id="CHEBI:29105"/>
    </cofactor>
    <text evidence="13">Binds 2 Zn(2+) ions per subunit.</text>
</comment>
<gene>
    <name evidence="18" type="primary">LOC112274142</name>
    <name evidence="17" type="ORF">PHYPA_025689</name>
</gene>
<reference evidence="18" key="3">
    <citation type="submission" date="2020-12" db="UniProtKB">
        <authorList>
            <consortium name="EnsemblPlants"/>
        </authorList>
    </citation>
    <scope>IDENTIFICATION</scope>
</reference>
<feature type="binding site" evidence="13">
    <location>
        <position position="657"/>
    </location>
    <ligand>
        <name>Zn(2+)</name>
        <dbReference type="ChEBI" id="CHEBI:29105"/>
        <label>1</label>
        <note>catalytic</note>
    </ligand>
</feature>
<keyword evidence="7" id="KW-0808">Transferase</keyword>
<dbReference type="CDD" id="cd03312">
    <property type="entry name" value="CIMS_N_terminal_like"/>
    <property type="match status" value="1"/>
</dbReference>
<feature type="binding site" evidence="12">
    <location>
        <position position="116"/>
    </location>
    <ligand>
        <name>5-methyltetrahydropteroyltri-L-glutamate</name>
        <dbReference type="ChEBI" id="CHEBI:58207"/>
    </ligand>
</feature>
<dbReference type="Pfam" id="PF08267">
    <property type="entry name" value="Meth_synt_1"/>
    <property type="match status" value="1"/>
</dbReference>
<dbReference type="KEGG" id="ppp:112274142"/>
<dbReference type="HOGENOM" id="CLU_013175_0_0_1"/>
<feature type="binding site" evidence="12">
    <location>
        <position position="489"/>
    </location>
    <ligand>
        <name>L-methionine</name>
        <dbReference type="ChEBI" id="CHEBI:57844"/>
    </ligand>
</feature>
<dbReference type="RefSeq" id="XP_024359142.1">
    <property type="nucleotide sequence ID" value="XM_024503374.2"/>
</dbReference>
<evidence type="ECO:0000256" key="9">
    <source>
        <dbReference type="ARBA" id="ARBA00022833"/>
    </source>
</evidence>
<evidence type="ECO:0000256" key="4">
    <source>
        <dbReference type="ARBA" id="ARBA00012034"/>
    </source>
</evidence>
<evidence type="ECO:0000313" key="18">
    <source>
        <dbReference type="EnsemblPlants" id="Pp3c21_3730V3.1"/>
    </source>
</evidence>
<feature type="binding site" evidence="13">
    <location>
        <position position="732"/>
    </location>
    <ligand>
        <name>Zn(2+)</name>
        <dbReference type="ChEBI" id="CHEBI:29105"/>
        <label>1</label>
        <note>catalytic</note>
    </ligand>
</feature>
<dbReference type="Proteomes" id="UP000006727">
    <property type="component" value="Chromosome 21"/>
</dbReference>
<comment type="catalytic activity">
    <reaction evidence="11">
        <text>5-methyltetrahydropteroyltri-L-glutamate + L-homocysteine = tetrahydropteroyltri-L-glutamate + L-methionine</text>
        <dbReference type="Rhea" id="RHEA:21196"/>
        <dbReference type="ChEBI" id="CHEBI:57844"/>
        <dbReference type="ChEBI" id="CHEBI:58140"/>
        <dbReference type="ChEBI" id="CHEBI:58199"/>
        <dbReference type="ChEBI" id="CHEBI:58207"/>
        <dbReference type="EC" id="2.1.1.14"/>
    </reaction>
</comment>
<keyword evidence="5" id="KW-0489">Methyltransferase</keyword>
<dbReference type="UniPathway" id="UPA00051">
    <property type="reaction ID" value="UER00082"/>
</dbReference>
<dbReference type="GO" id="GO:0008705">
    <property type="term" value="F:methionine synthase activity"/>
    <property type="evidence" value="ECO:0007669"/>
    <property type="project" value="UniProtKB-ARBA"/>
</dbReference>
<feature type="binding site" evidence="12">
    <location>
        <begin position="436"/>
        <end position="438"/>
    </location>
    <ligand>
        <name>L-methionine</name>
        <dbReference type="ChEBI" id="CHEBI:57844"/>
    </ligand>
</feature>
<feature type="binding site" evidence="12">
    <location>
        <position position="604"/>
    </location>
    <ligand>
        <name>L-methionine</name>
        <dbReference type="ChEBI" id="CHEBI:57844"/>
    </ligand>
</feature>
<accession>A9RT52</accession>
<dbReference type="Gene3D" id="3.20.20.210">
    <property type="match status" value="2"/>
</dbReference>
<dbReference type="EnsemblPlants" id="Pp3c21_3730V3.1">
    <property type="protein sequence ID" value="Pp3c21_3730V3.1"/>
    <property type="gene ID" value="Pp3c21_3730"/>
</dbReference>
<comment type="pathway">
    <text evidence="2">Amino-acid biosynthesis; L-methionine biosynthesis via de novo pathway; L-methionine from L-homocysteine (MetE route): step 1/1.</text>
</comment>
<feature type="binding site" evidence="13">
    <location>
        <position position="646"/>
    </location>
    <ligand>
        <name>Zn(2+)</name>
        <dbReference type="ChEBI" id="CHEBI:29105"/>
        <label>1</label>
        <note>catalytic</note>
    </ligand>
</feature>
<keyword evidence="6" id="KW-0028">Amino-acid biosynthesis</keyword>
<dbReference type="Pfam" id="PF01717">
    <property type="entry name" value="Meth_synt_2"/>
    <property type="match status" value="1"/>
</dbReference>
<dbReference type="eggNOG" id="KOG2263">
    <property type="taxonomic scope" value="Eukaryota"/>
</dbReference>
<dbReference type="InterPro" id="IPR038071">
    <property type="entry name" value="UROD/MetE-like_sf"/>
</dbReference>
<evidence type="ECO:0000313" key="19">
    <source>
        <dbReference type="Proteomes" id="UP000006727"/>
    </source>
</evidence>
<dbReference type="EnsemblPlants" id="Pp3c21_3730V3.2">
    <property type="protein sequence ID" value="Pp3c21_3730V3.2"/>
    <property type="gene ID" value="Pp3c21_3730"/>
</dbReference>
<feature type="binding site" evidence="13">
    <location>
        <position position="648"/>
    </location>
    <ligand>
        <name>Zn(2+)</name>
        <dbReference type="ChEBI" id="CHEBI:29105"/>
        <label>1</label>
        <note>catalytic</note>
    </ligand>
</feature>
<evidence type="ECO:0000259" key="16">
    <source>
        <dbReference type="Pfam" id="PF08267"/>
    </source>
</evidence>
<dbReference type="GO" id="GO:0032259">
    <property type="term" value="P:methylation"/>
    <property type="evidence" value="ECO:0007669"/>
    <property type="project" value="UniProtKB-KW"/>
</dbReference>
<reference evidence="17 19" key="1">
    <citation type="journal article" date="2008" name="Science">
        <title>The Physcomitrella genome reveals evolutionary insights into the conquest of land by plants.</title>
        <authorList>
            <person name="Rensing S."/>
            <person name="Lang D."/>
            <person name="Zimmer A."/>
            <person name="Terry A."/>
            <person name="Salamov A."/>
            <person name="Shapiro H."/>
            <person name="Nishiyama T."/>
            <person name="Perroud P.-F."/>
            <person name="Lindquist E."/>
            <person name="Kamisugi Y."/>
            <person name="Tanahashi T."/>
            <person name="Sakakibara K."/>
            <person name="Fujita T."/>
            <person name="Oishi K."/>
            <person name="Shin-I T."/>
            <person name="Kuroki Y."/>
            <person name="Toyoda A."/>
            <person name="Suzuki Y."/>
            <person name="Hashimoto A."/>
            <person name="Yamaguchi K."/>
            <person name="Sugano A."/>
            <person name="Kohara Y."/>
            <person name="Fujiyama A."/>
            <person name="Anterola A."/>
            <person name="Aoki S."/>
            <person name="Ashton N."/>
            <person name="Barbazuk W.B."/>
            <person name="Barker E."/>
            <person name="Bennetzen J."/>
            <person name="Bezanilla M."/>
            <person name="Blankenship R."/>
            <person name="Cho S.H."/>
            <person name="Dutcher S."/>
            <person name="Estelle M."/>
            <person name="Fawcett J.A."/>
            <person name="Gundlach H."/>
            <person name="Hanada K."/>
            <person name="Heyl A."/>
            <person name="Hicks K.A."/>
            <person name="Hugh J."/>
            <person name="Lohr M."/>
            <person name="Mayer K."/>
            <person name="Melkozernov A."/>
            <person name="Murata T."/>
            <person name="Nelson D."/>
            <person name="Pils B."/>
            <person name="Prigge M."/>
            <person name="Reiss B."/>
            <person name="Renner T."/>
            <person name="Rombauts S."/>
            <person name="Rushton P."/>
            <person name="Sanderfoot A."/>
            <person name="Schween G."/>
            <person name="Shiu S.-H."/>
            <person name="Stueber K."/>
            <person name="Theodoulou F.L."/>
            <person name="Tu H."/>
            <person name="Van de Peer Y."/>
            <person name="Verrier P.J."/>
            <person name="Waters E."/>
            <person name="Wood A."/>
            <person name="Yang L."/>
            <person name="Cove D."/>
            <person name="Cuming A."/>
            <person name="Hasebe M."/>
            <person name="Lucas S."/>
            <person name="Mishler D.B."/>
            <person name="Reski R."/>
            <person name="Grigoriev I."/>
            <person name="Quatrano R.S."/>
            <person name="Boore J.L."/>
        </authorList>
    </citation>
    <scope>NUCLEOTIDE SEQUENCE [LARGE SCALE GENOMIC DNA]</scope>
    <source>
        <strain evidence="18 19">cv. Gransden 2004</strain>
    </source>
</reference>
<feature type="binding site" evidence="12">
    <location>
        <position position="604"/>
    </location>
    <ligand>
        <name>L-homocysteine</name>
        <dbReference type="ChEBI" id="CHEBI:58199"/>
    </ligand>
</feature>